<keyword evidence="13" id="KW-0732">Signal</keyword>
<dbReference type="Gene3D" id="3.40.190.10">
    <property type="entry name" value="Periplasmic binding protein-like II"/>
    <property type="match status" value="3"/>
</dbReference>
<name>A0AAN9S3Q6_PSOTE</name>
<keyword evidence="7" id="KW-0675">Receptor</keyword>
<evidence type="ECO:0000256" key="7">
    <source>
        <dbReference type="ARBA" id="ARBA00023170"/>
    </source>
</evidence>
<accession>A0AAN9S3Q6</accession>
<organism evidence="15 16">
    <name type="scientific">Psophocarpus tetragonolobus</name>
    <name type="common">Winged bean</name>
    <name type="synonym">Dolichos tetragonolobus</name>
    <dbReference type="NCBI Taxonomy" id="3891"/>
    <lineage>
        <taxon>Eukaryota</taxon>
        <taxon>Viridiplantae</taxon>
        <taxon>Streptophyta</taxon>
        <taxon>Embryophyta</taxon>
        <taxon>Tracheophyta</taxon>
        <taxon>Spermatophyta</taxon>
        <taxon>Magnoliopsida</taxon>
        <taxon>eudicotyledons</taxon>
        <taxon>Gunneridae</taxon>
        <taxon>Pentapetalae</taxon>
        <taxon>rosids</taxon>
        <taxon>fabids</taxon>
        <taxon>Fabales</taxon>
        <taxon>Fabaceae</taxon>
        <taxon>Papilionoideae</taxon>
        <taxon>50 kb inversion clade</taxon>
        <taxon>NPAAA clade</taxon>
        <taxon>indigoferoid/millettioid clade</taxon>
        <taxon>Phaseoleae</taxon>
        <taxon>Psophocarpus</taxon>
    </lineage>
</organism>
<dbReference type="PANTHER" id="PTHR18966">
    <property type="entry name" value="IONOTROPIC GLUTAMATE RECEPTOR"/>
    <property type="match status" value="1"/>
</dbReference>
<comment type="subcellular location">
    <subcellularLocation>
        <location evidence="1">Membrane</location>
        <topology evidence="1">Multi-pass membrane protein</topology>
    </subcellularLocation>
</comment>
<keyword evidence="10" id="KW-0407">Ion channel</keyword>
<dbReference type="InterPro" id="IPR015683">
    <property type="entry name" value="Ionotropic_Glu_rcpt"/>
</dbReference>
<evidence type="ECO:0000256" key="6">
    <source>
        <dbReference type="ARBA" id="ARBA00023136"/>
    </source>
</evidence>
<evidence type="ECO:0000256" key="12">
    <source>
        <dbReference type="SAM" id="Phobius"/>
    </source>
</evidence>
<gene>
    <name evidence="15" type="ORF">VNO78_23277</name>
</gene>
<dbReference type="AlphaFoldDB" id="A0AAN9S3Q6"/>
<sequence length="333" mass="37264">MIKILANIDYTMAKCLYWFLIILLVLQQTQKGNGSNATKVIKLRVGVPHKNGFPQFVNVVWNSHEKKYHVSGYCIDVFNAVVKLLPFNVSLDIKPYVVESRHSSGAGSYDSLLQQIPTKLRPSFLNVNDLRNGGYYVGYQTGSFIYDVLVEQFKFDRSKLRNYSSSSEYQHALNIGSQRGGVAAIFDELPYLKVFLQQFGSNYILAGPRYRNDGFGFAFPLNSNLTSHFSRAILNVTESDLMNKIEETYFGKNDIGEEASATIPSATLSLNFHSFAGLFLITGVSTLLVLLVSETVIWQRLILKAKALLPHSTSHPNTPIHPTHDSTRGIEAV</sequence>
<evidence type="ECO:0000256" key="11">
    <source>
        <dbReference type="SAM" id="MobiDB-lite"/>
    </source>
</evidence>
<feature type="transmembrane region" description="Helical" evidence="12">
    <location>
        <begin position="275"/>
        <end position="298"/>
    </location>
</feature>
<evidence type="ECO:0000256" key="10">
    <source>
        <dbReference type="ARBA" id="ARBA00023303"/>
    </source>
</evidence>
<protein>
    <recommendedName>
        <fullName evidence="14">Ionotropic glutamate receptor C-terminal domain-containing protein</fullName>
    </recommendedName>
</protein>
<keyword evidence="16" id="KW-1185">Reference proteome</keyword>
<dbReference type="SUPFAM" id="SSF53850">
    <property type="entry name" value="Periplasmic binding protein-like II"/>
    <property type="match status" value="1"/>
</dbReference>
<feature type="chain" id="PRO_5042882557" description="Ionotropic glutamate receptor C-terminal domain-containing protein" evidence="13">
    <location>
        <begin position="35"/>
        <end position="333"/>
    </location>
</feature>
<keyword evidence="5" id="KW-0406">Ion transport</keyword>
<keyword evidence="3 12" id="KW-0812">Transmembrane</keyword>
<dbReference type="Proteomes" id="UP001386955">
    <property type="component" value="Unassembled WGS sequence"/>
</dbReference>
<reference evidence="15 16" key="1">
    <citation type="submission" date="2024-01" db="EMBL/GenBank/DDBJ databases">
        <title>The genomes of 5 underutilized Papilionoideae crops provide insights into root nodulation and disease resistanc.</title>
        <authorList>
            <person name="Jiang F."/>
        </authorList>
    </citation>
    <scope>NUCLEOTIDE SEQUENCE [LARGE SCALE GENOMIC DNA]</scope>
    <source>
        <strain evidence="15">DUOXIRENSHENG_FW03</strain>
        <tissue evidence="15">Leaves</tissue>
    </source>
</reference>
<dbReference type="SMART" id="SM00079">
    <property type="entry name" value="PBPe"/>
    <property type="match status" value="1"/>
</dbReference>
<feature type="domain" description="Ionotropic glutamate receptor C-terminal" evidence="14">
    <location>
        <begin position="42"/>
        <end position="252"/>
    </location>
</feature>
<evidence type="ECO:0000256" key="2">
    <source>
        <dbReference type="ARBA" id="ARBA00022448"/>
    </source>
</evidence>
<evidence type="ECO:0000256" key="4">
    <source>
        <dbReference type="ARBA" id="ARBA00022989"/>
    </source>
</evidence>
<feature type="compositionally biased region" description="Basic and acidic residues" evidence="11">
    <location>
        <begin position="322"/>
        <end position="333"/>
    </location>
</feature>
<evidence type="ECO:0000256" key="8">
    <source>
        <dbReference type="ARBA" id="ARBA00023180"/>
    </source>
</evidence>
<keyword evidence="6 12" id="KW-0472">Membrane</keyword>
<keyword evidence="9" id="KW-1071">Ligand-gated ion channel</keyword>
<evidence type="ECO:0000259" key="14">
    <source>
        <dbReference type="SMART" id="SM00079"/>
    </source>
</evidence>
<feature type="signal peptide" evidence="13">
    <location>
        <begin position="1"/>
        <end position="34"/>
    </location>
</feature>
<dbReference type="GO" id="GO:0016020">
    <property type="term" value="C:membrane"/>
    <property type="evidence" value="ECO:0007669"/>
    <property type="project" value="UniProtKB-SubCell"/>
</dbReference>
<keyword evidence="8" id="KW-0325">Glycoprotein</keyword>
<keyword evidence="4 12" id="KW-1133">Transmembrane helix</keyword>
<evidence type="ECO:0000313" key="16">
    <source>
        <dbReference type="Proteomes" id="UP001386955"/>
    </source>
</evidence>
<evidence type="ECO:0000256" key="13">
    <source>
        <dbReference type="SAM" id="SignalP"/>
    </source>
</evidence>
<evidence type="ECO:0000256" key="9">
    <source>
        <dbReference type="ARBA" id="ARBA00023286"/>
    </source>
</evidence>
<evidence type="ECO:0000256" key="1">
    <source>
        <dbReference type="ARBA" id="ARBA00004141"/>
    </source>
</evidence>
<evidence type="ECO:0000256" key="5">
    <source>
        <dbReference type="ARBA" id="ARBA00023065"/>
    </source>
</evidence>
<keyword evidence="2" id="KW-0813">Transport</keyword>
<proteinExistence type="predicted"/>
<comment type="caution">
    <text evidence="15">The sequence shown here is derived from an EMBL/GenBank/DDBJ whole genome shotgun (WGS) entry which is preliminary data.</text>
</comment>
<dbReference type="EMBL" id="JAYMYS010000006">
    <property type="protein sequence ID" value="KAK7388461.1"/>
    <property type="molecule type" value="Genomic_DNA"/>
</dbReference>
<dbReference type="GO" id="GO:0015276">
    <property type="term" value="F:ligand-gated monoatomic ion channel activity"/>
    <property type="evidence" value="ECO:0007669"/>
    <property type="project" value="InterPro"/>
</dbReference>
<evidence type="ECO:0000313" key="15">
    <source>
        <dbReference type="EMBL" id="KAK7388461.1"/>
    </source>
</evidence>
<evidence type="ECO:0000256" key="3">
    <source>
        <dbReference type="ARBA" id="ARBA00022692"/>
    </source>
</evidence>
<dbReference type="InterPro" id="IPR001320">
    <property type="entry name" value="Iontro_rcpt_C"/>
</dbReference>
<feature type="region of interest" description="Disordered" evidence="11">
    <location>
        <begin position="313"/>
        <end position="333"/>
    </location>
</feature>